<dbReference type="Gene3D" id="3.90.25.10">
    <property type="entry name" value="UDP-galactose 4-epimerase, domain 1"/>
    <property type="match status" value="1"/>
</dbReference>
<keyword evidence="7" id="KW-1185">Reference proteome</keyword>
<dbReference type="Gene3D" id="3.40.50.720">
    <property type="entry name" value="NAD(P)-binding Rossmann-like Domain"/>
    <property type="match status" value="1"/>
</dbReference>
<accession>A0A2K0T7G1</accession>
<dbReference type="InterPro" id="IPR051609">
    <property type="entry name" value="NmrA/Isoflavone_reductase-like"/>
</dbReference>
<gene>
    <name evidence="6" type="ORF">TGAM01_v209472</name>
    <name evidence="5" type="ORF">TGAMA5MH_06562</name>
</gene>
<reference evidence="6" key="3">
    <citation type="submission" date="2017-08" db="EMBL/GenBank/DDBJ databases">
        <title>Trichoderma gamsii strain T6085, whole genome shotgun sequencing project.</title>
        <authorList>
            <person name="Baroncelli R."/>
        </authorList>
    </citation>
    <scope>NUCLEOTIDE SEQUENCE</scope>
    <source>
        <strain evidence="6">T6085</strain>
    </source>
</reference>
<dbReference type="Pfam" id="PF05368">
    <property type="entry name" value="NmrA"/>
    <property type="match status" value="1"/>
</dbReference>
<dbReference type="GO" id="GO:0016491">
    <property type="term" value="F:oxidoreductase activity"/>
    <property type="evidence" value="ECO:0007669"/>
    <property type="project" value="UniProtKB-KW"/>
</dbReference>
<proteinExistence type="inferred from homology"/>
<reference evidence="5 8" key="2">
    <citation type="submission" date="2017-02" db="EMBL/GenBank/DDBJ databases">
        <title>Genomes of Trichoderma spp. with biocontrol activity.</title>
        <authorList>
            <person name="Gardiner D."/>
            <person name="Kazan K."/>
            <person name="Vos C."/>
            <person name="Harvey P."/>
        </authorList>
    </citation>
    <scope>NUCLEOTIDE SEQUENCE [LARGE SCALE GENOMIC DNA]</scope>
    <source>
        <strain evidence="5 8">A5MH</strain>
    </source>
</reference>
<evidence type="ECO:0000256" key="1">
    <source>
        <dbReference type="ARBA" id="ARBA00005725"/>
    </source>
</evidence>
<dbReference type="RefSeq" id="XP_024404708.1">
    <property type="nucleotide sequence ID" value="XM_024550563.1"/>
</dbReference>
<dbReference type="OrthoDB" id="10000533at2759"/>
<sequence length="317" mass="34836">MVKVTIAGGSGPVAREIIDALLVTGQHDITILSRRDPSSNDAVPGTTWRTVDYSNQSALVEALKGTHTLLSFLQIMYESGQESQKQLIDAAVAAGVKRFAPSEYGSSGTAHMSWYGGKEVARDYLRKLNANGKVLEYTLFQPGLFLDYLASPYQTAKHVAPLDSFINYEKLQAIVIDGHEDVTITLTTAADSAAVIAKAIDSDNEWPEISGIQGNRATLSQVIKLGEKVRGRPFTVTKVRLDDLKAGNISIPWRFERTHSAIKEEDAQTMGKIIVIGILLSSLDGGWDVSDELNQRFPDYEFTKMEDFLSKVWNGKP</sequence>
<comment type="caution">
    <text evidence="5">The sequence shown here is derived from an EMBL/GenBank/DDBJ whole genome shotgun (WGS) entry which is preliminary data.</text>
</comment>
<feature type="domain" description="NmrA-like" evidence="4">
    <location>
        <begin position="3"/>
        <end position="270"/>
    </location>
</feature>
<evidence type="ECO:0000313" key="5">
    <source>
        <dbReference type="EMBL" id="PNP41462.1"/>
    </source>
</evidence>
<dbReference type="EMBL" id="MTYH01000057">
    <property type="protein sequence ID" value="PNP41462.1"/>
    <property type="molecule type" value="Genomic_DNA"/>
</dbReference>
<dbReference type="AlphaFoldDB" id="A0A2K0T7G1"/>
<evidence type="ECO:0000313" key="8">
    <source>
        <dbReference type="Proteomes" id="UP000236546"/>
    </source>
</evidence>
<organism evidence="5 8">
    <name type="scientific">Trichoderma gamsii</name>
    <dbReference type="NCBI Taxonomy" id="398673"/>
    <lineage>
        <taxon>Eukaryota</taxon>
        <taxon>Fungi</taxon>
        <taxon>Dikarya</taxon>
        <taxon>Ascomycota</taxon>
        <taxon>Pezizomycotina</taxon>
        <taxon>Sordariomycetes</taxon>
        <taxon>Hypocreomycetidae</taxon>
        <taxon>Hypocreales</taxon>
        <taxon>Hypocreaceae</taxon>
        <taxon>Trichoderma</taxon>
    </lineage>
</organism>
<evidence type="ECO:0000256" key="3">
    <source>
        <dbReference type="ARBA" id="ARBA00023002"/>
    </source>
</evidence>
<name>A0A2K0T7G1_9HYPO</name>
<dbReference type="EMBL" id="JPDN02000046">
    <property type="protein sequence ID" value="PON21734.1"/>
    <property type="molecule type" value="Genomic_DNA"/>
</dbReference>
<dbReference type="PANTHER" id="PTHR47706">
    <property type="entry name" value="NMRA-LIKE FAMILY PROTEIN"/>
    <property type="match status" value="1"/>
</dbReference>
<evidence type="ECO:0000313" key="6">
    <source>
        <dbReference type="EMBL" id="PON21734.1"/>
    </source>
</evidence>
<dbReference type="PANTHER" id="PTHR47706:SF4">
    <property type="entry name" value="NMRA-LIKE DOMAIN-CONTAINING PROTEIN"/>
    <property type="match status" value="1"/>
</dbReference>
<keyword evidence="3" id="KW-0560">Oxidoreductase</keyword>
<keyword evidence="2" id="KW-0521">NADP</keyword>
<dbReference type="InterPro" id="IPR008030">
    <property type="entry name" value="NmrA-like"/>
</dbReference>
<dbReference type="SUPFAM" id="SSF51735">
    <property type="entry name" value="NAD(P)-binding Rossmann-fold domains"/>
    <property type="match status" value="1"/>
</dbReference>
<dbReference type="Proteomes" id="UP000236546">
    <property type="component" value="Unassembled WGS sequence"/>
</dbReference>
<dbReference type="Proteomes" id="UP000054821">
    <property type="component" value="Unassembled WGS sequence"/>
</dbReference>
<reference evidence="6 7" key="1">
    <citation type="journal article" date="2016" name="Genome Announc.">
        <title>Draft Whole-Genome Sequence of Trichoderma gamsii T6085, a Promising Biocontrol Agent of Fusarium Head Blight on Wheat.</title>
        <authorList>
            <person name="Baroncelli R."/>
            <person name="Zapparata A."/>
            <person name="Piaggeschi G."/>
            <person name="Sarrocco S."/>
            <person name="Vannacci G."/>
        </authorList>
    </citation>
    <scope>NUCLEOTIDE SEQUENCE [LARGE SCALE GENOMIC DNA]</scope>
    <source>
        <strain evidence="6 7">T6085</strain>
    </source>
</reference>
<protein>
    <recommendedName>
        <fullName evidence="4">NmrA-like domain-containing protein</fullName>
    </recommendedName>
</protein>
<evidence type="ECO:0000259" key="4">
    <source>
        <dbReference type="Pfam" id="PF05368"/>
    </source>
</evidence>
<comment type="similarity">
    <text evidence="1">Belongs to the NmrA-type oxidoreductase family. Isoflavone reductase subfamily.</text>
</comment>
<evidence type="ECO:0000256" key="2">
    <source>
        <dbReference type="ARBA" id="ARBA00022857"/>
    </source>
</evidence>
<dbReference type="InterPro" id="IPR036291">
    <property type="entry name" value="NAD(P)-bd_dom_sf"/>
</dbReference>
<evidence type="ECO:0000313" key="7">
    <source>
        <dbReference type="Proteomes" id="UP000054821"/>
    </source>
</evidence>
<dbReference type="GeneID" id="29990010"/>